<keyword evidence="6" id="KW-0472">Membrane</keyword>
<comment type="similarity">
    <text evidence="2">Belongs to the glycosyltransferase 47 family.</text>
</comment>
<accession>A0A833VH72</accession>
<reference evidence="8" key="1">
    <citation type="submission" date="2020-01" db="EMBL/GenBank/DDBJ databases">
        <title>Genome sequence of Kobresia littledalei, the first chromosome-level genome in the family Cyperaceae.</title>
        <authorList>
            <person name="Qu G."/>
        </authorList>
    </citation>
    <scope>NUCLEOTIDE SEQUENCE</scope>
    <source>
        <strain evidence="8">C.B.Clarke</strain>
        <tissue evidence="8">Leaf</tissue>
    </source>
</reference>
<proteinExistence type="inferred from homology"/>
<dbReference type="GO" id="GO:0008378">
    <property type="term" value="F:galactosyltransferase activity"/>
    <property type="evidence" value="ECO:0007669"/>
    <property type="project" value="TreeGrafter"/>
</dbReference>
<keyword evidence="4" id="KW-0735">Signal-anchor</keyword>
<protein>
    <submittedName>
        <fullName evidence="8">Xyloglucan galactosyltransferase KATAMARI1</fullName>
    </submittedName>
</protein>
<evidence type="ECO:0000256" key="3">
    <source>
        <dbReference type="ARBA" id="ARBA00022676"/>
    </source>
</evidence>
<evidence type="ECO:0000256" key="4">
    <source>
        <dbReference type="ARBA" id="ARBA00022968"/>
    </source>
</evidence>
<keyword evidence="9" id="KW-1185">Reference proteome</keyword>
<keyword evidence="5" id="KW-0333">Golgi apparatus</keyword>
<dbReference type="PANTHER" id="PTHR11062:SF214">
    <property type="entry name" value="XYLOGLUCAN GALACTOSYLTRANSFERASE XLT2"/>
    <property type="match status" value="1"/>
</dbReference>
<evidence type="ECO:0000256" key="6">
    <source>
        <dbReference type="SAM" id="Phobius"/>
    </source>
</evidence>
<dbReference type="Pfam" id="PF03016">
    <property type="entry name" value="Exostosin_GT47"/>
    <property type="match status" value="1"/>
</dbReference>
<feature type="domain" description="Exostosin GT47" evidence="7">
    <location>
        <begin position="88"/>
        <end position="429"/>
    </location>
</feature>
<gene>
    <name evidence="8" type="ORF">FCM35_KLT15953</name>
</gene>
<keyword evidence="8" id="KW-0808">Transferase</keyword>
<evidence type="ECO:0000259" key="7">
    <source>
        <dbReference type="Pfam" id="PF03016"/>
    </source>
</evidence>
<dbReference type="AlphaFoldDB" id="A0A833VH72"/>
<dbReference type="InterPro" id="IPR040911">
    <property type="entry name" value="Exostosin_GT47"/>
</dbReference>
<comment type="subcellular location">
    <subcellularLocation>
        <location evidence="1">Golgi apparatus membrane</location>
        <topology evidence="1">Single-pass type II membrane protein</topology>
    </subcellularLocation>
</comment>
<dbReference type="GO" id="GO:0000139">
    <property type="term" value="C:Golgi membrane"/>
    <property type="evidence" value="ECO:0007669"/>
    <property type="project" value="UniProtKB-SubCell"/>
</dbReference>
<dbReference type="Proteomes" id="UP000623129">
    <property type="component" value="Unassembled WGS sequence"/>
</dbReference>
<evidence type="ECO:0000256" key="1">
    <source>
        <dbReference type="ARBA" id="ARBA00004323"/>
    </source>
</evidence>
<evidence type="ECO:0000313" key="8">
    <source>
        <dbReference type="EMBL" id="KAF3340182.1"/>
    </source>
</evidence>
<dbReference type="PANTHER" id="PTHR11062">
    <property type="entry name" value="EXOSTOSIN HEPARAN SULFATE GLYCOSYLTRANSFERASE -RELATED"/>
    <property type="match status" value="1"/>
</dbReference>
<dbReference type="InterPro" id="IPR004263">
    <property type="entry name" value="Exostosin"/>
</dbReference>
<dbReference type="EMBL" id="SWLB01000003">
    <property type="protein sequence ID" value="KAF3340182.1"/>
    <property type="molecule type" value="Genomic_DNA"/>
</dbReference>
<evidence type="ECO:0000256" key="5">
    <source>
        <dbReference type="ARBA" id="ARBA00023034"/>
    </source>
</evidence>
<evidence type="ECO:0000256" key="2">
    <source>
        <dbReference type="ARBA" id="ARBA00010271"/>
    </source>
</evidence>
<dbReference type="GO" id="GO:0009969">
    <property type="term" value="P:xyloglucan biosynthetic process"/>
    <property type="evidence" value="ECO:0007669"/>
    <property type="project" value="TreeGrafter"/>
</dbReference>
<dbReference type="OrthoDB" id="1924787at2759"/>
<organism evidence="8 9">
    <name type="scientific">Carex littledalei</name>
    <dbReference type="NCBI Taxonomy" id="544730"/>
    <lineage>
        <taxon>Eukaryota</taxon>
        <taxon>Viridiplantae</taxon>
        <taxon>Streptophyta</taxon>
        <taxon>Embryophyta</taxon>
        <taxon>Tracheophyta</taxon>
        <taxon>Spermatophyta</taxon>
        <taxon>Magnoliopsida</taxon>
        <taxon>Liliopsida</taxon>
        <taxon>Poales</taxon>
        <taxon>Cyperaceae</taxon>
        <taxon>Cyperoideae</taxon>
        <taxon>Cariceae</taxon>
        <taxon>Carex</taxon>
        <taxon>Carex subgen. Euthyceras</taxon>
    </lineage>
</organism>
<keyword evidence="3 8" id="KW-0328">Glycosyltransferase</keyword>
<keyword evidence="6" id="KW-0812">Transmembrane</keyword>
<name>A0A833VH72_9POAL</name>
<comment type="caution">
    <text evidence="8">The sequence shown here is derived from an EMBL/GenBank/DDBJ whole genome shotgun (WGS) entry which is preliminary data.</text>
</comment>
<keyword evidence="6" id="KW-1133">Transmembrane helix</keyword>
<sequence>MGYCTLNTSSGPKFKPRQRLKVDHDPIYPPVHKDKITITILLTPFNRAALVLAIISIQIFVHIYLSNLYLSVGDGFLPLIPASVTTSCREGLVYVYELPKSFNTDLLSGRDALDNRFMISEVYANAGFGPQVSSEFTSIIPSRFVSAWYATDQFAAELIFHRRMLYHQCRTSDPTIATAFYVPFYVGFAVDRHLWNKTATPEQRDQDCSLLLRWLRDQPPFRRSNGHDHFLTVSRITWNFRRQPGENWGSSFFVMPEMQNVTRLIIERSPWDDMDVAIPYPTSFHPQSAMQLRDWQNFVLEQDRRILFGFAGATRPKIRGDFRILLNRSCEEAGPVACQSVDCTIIKCLHGSAETLDLFLNSNFCLQPKGDSLTRRSVFDCIIAGAVPVFFWRGTTRDQHSWFLPKEGKEDEWSVFIDRKKVRRGSINIREVLEGIGEEKLRKMRERVVDMIPRLVYAAGARGLGEGMDDAFDIALKGIFARFEEQQKRWR</sequence>
<evidence type="ECO:0000313" key="9">
    <source>
        <dbReference type="Proteomes" id="UP000623129"/>
    </source>
</evidence>
<feature type="transmembrane region" description="Helical" evidence="6">
    <location>
        <begin position="48"/>
        <end position="70"/>
    </location>
</feature>